<accession>L7CJD0</accession>
<protein>
    <submittedName>
        <fullName evidence="1">Uncharacterized protein</fullName>
    </submittedName>
</protein>
<organism evidence="1 2">
    <name type="scientific">Rhodopirellula baltica SWK14</name>
    <dbReference type="NCBI Taxonomy" id="993516"/>
    <lineage>
        <taxon>Bacteria</taxon>
        <taxon>Pseudomonadati</taxon>
        <taxon>Planctomycetota</taxon>
        <taxon>Planctomycetia</taxon>
        <taxon>Pirellulales</taxon>
        <taxon>Pirellulaceae</taxon>
        <taxon>Rhodopirellula</taxon>
    </lineage>
</organism>
<reference evidence="1 2" key="1">
    <citation type="journal article" date="2013" name="Mar. Genomics">
        <title>Expression of sulfatases in Rhodopirellula baltica and the diversity of sulfatases in the genus Rhodopirellula.</title>
        <authorList>
            <person name="Wegner C.E."/>
            <person name="Richter-Heitmann T."/>
            <person name="Klindworth A."/>
            <person name="Klockow C."/>
            <person name="Richter M."/>
            <person name="Achstetter T."/>
            <person name="Glockner F.O."/>
            <person name="Harder J."/>
        </authorList>
    </citation>
    <scope>NUCLEOTIDE SEQUENCE [LARGE SCALE GENOMIC DNA]</scope>
    <source>
        <strain evidence="1 2">SWK14</strain>
    </source>
</reference>
<comment type="caution">
    <text evidence="1">The sequence shown here is derived from an EMBL/GenBank/DDBJ whole genome shotgun (WGS) entry which is preliminary data.</text>
</comment>
<dbReference type="AlphaFoldDB" id="L7CJD0"/>
<dbReference type="PATRIC" id="fig|993516.3.peg.2505"/>
<evidence type="ECO:0000313" key="1">
    <source>
        <dbReference type="EMBL" id="ELP33737.1"/>
    </source>
</evidence>
<gene>
    <name evidence="1" type="ORF">RBSWK_02350</name>
</gene>
<dbReference type="Proteomes" id="UP000010959">
    <property type="component" value="Unassembled WGS sequence"/>
</dbReference>
<name>L7CJD0_RHOBT</name>
<dbReference type="EMBL" id="AMWG01000046">
    <property type="protein sequence ID" value="ELP33737.1"/>
    <property type="molecule type" value="Genomic_DNA"/>
</dbReference>
<proteinExistence type="predicted"/>
<evidence type="ECO:0000313" key="2">
    <source>
        <dbReference type="Proteomes" id="UP000010959"/>
    </source>
</evidence>
<sequence length="56" mass="6123">MPLATLLATEQSDAIACEVGERDGLELGTGPTEQWRQLFDSEASFVTRRGEGIKKL</sequence>